<dbReference type="Gene3D" id="1.10.287.470">
    <property type="entry name" value="Helix hairpin bin"/>
    <property type="match status" value="1"/>
</dbReference>
<dbReference type="Gene3D" id="2.40.50.100">
    <property type="match status" value="1"/>
</dbReference>
<comment type="caution">
    <text evidence="4">The sequence shown here is derived from an EMBL/GenBank/DDBJ whole genome shotgun (WGS) entry which is preliminary data.</text>
</comment>
<reference evidence="4 5" key="1">
    <citation type="journal article" date="2014" name="Genome Announc.">
        <title>Draft Genome Sequence of the Iron-Oxidizing, Acidophilic, and Halotolerant 'Thiobacillus prosperus' Type Strain DSM 5130.</title>
        <authorList>
            <person name="Ossandon F.J."/>
            <person name="Cardenas J.P."/>
            <person name="Corbett M."/>
            <person name="Quatrini R."/>
            <person name="Holmes D.S."/>
            <person name="Watkin E."/>
        </authorList>
    </citation>
    <scope>NUCLEOTIDE SEQUENCE [LARGE SCALE GENOMIC DNA]</scope>
    <source>
        <strain evidence="4 5">DSM 5130</strain>
    </source>
</reference>
<accession>A0A1A6C6N3</accession>
<dbReference type="PANTHER" id="PTHR30469">
    <property type="entry name" value="MULTIDRUG RESISTANCE PROTEIN MDTA"/>
    <property type="match status" value="1"/>
</dbReference>
<evidence type="ECO:0000313" key="5">
    <source>
        <dbReference type="Proteomes" id="UP000029273"/>
    </source>
</evidence>
<feature type="coiled-coil region" evidence="2">
    <location>
        <begin position="95"/>
        <end position="122"/>
    </location>
</feature>
<dbReference type="InterPro" id="IPR006143">
    <property type="entry name" value="RND_pump_MFP"/>
</dbReference>
<dbReference type="GO" id="GO:1990281">
    <property type="term" value="C:efflux pump complex"/>
    <property type="evidence" value="ECO:0007669"/>
    <property type="project" value="TreeGrafter"/>
</dbReference>
<dbReference type="NCBIfam" id="TIGR01730">
    <property type="entry name" value="RND_mfp"/>
    <property type="match status" value="1"/>
</dbReference>
<dbReference type="Gene3D" id="2.40.30.170">
    <property type="match status" value="1"/>
</dbReference>
<evidence type="ECO:0000313" key="4">
    <source>
        <dbReference type="EMBL" id="OBS10205.1"/>
    </source>
</evidence>
<keyword evidence="5" id="KW-1185">Reference proteome</keyword>
<dbReference type="EMBL" id="JQSG02000002">
    <property type="protein sequence ID" value="OBS10205.1"/>
    <property type="molecule type" value="Genomic_DNA"/>
</dbReference>
<evidence type="ECO:0000256" key="1">
    <source>
        <dbReference type="ARBA" id="ARBA00009477"/>
    </source>
</evidence>
<evidence type="ECO:0000256" key="2">
    <source>
        <dbReference type="SAM" id="Coils"/>
    </source>
</evidence>
<comment type="similarity">
    <text evidence="1">Belongs to the membrane fusion protein (MFP) (TC 8.A.1) family.</text>
</comment>
<organism evidence="4 5">
    <name type="scientific">Acidihalobacter prosperus</name>
    <dbReference type="NCBI Taxonomy" id="160660"/>
    <lineage>
        <taxon>Bacteria</taxon>
        <taxon>Pseudomonadati</taxon>
        <taxon>Pseudomonadota</taxon>
        <taxon>Gammaproteobacteria</taxon>
        <taxon>Chromatiales</taxon>
        <taxon>Ectothiorhodospiraceae</taxon>
        <taxon>Acidihalobacter</taxon>
    </lineage>
</organism>
<name>A0A1A6C6N3_9GAMM</name>
<evidence type="ECO:0000259" key="3">
    <source>
        <dbReference type="Pfam" id="PF25989"/>
    </source>
</evidence>
<protein>
    <recommendedName>
        <fullName evidence="3">YknX-like C-terminal permuted SH3-like domain-containing protein</fullName>
    </recommendedName>
</protein>
<keyword evidence="2" id="KW-0175">Coiled coil</keyword>
<feature type="domain" description="YknX-like C-terminal permuted SH3-like" evidence="3">
    <location>
        <begin position="246"/>
        <end position="315"/>
    </location>
</feature>
<dbReference type="GO" id="GO:0015562">
    <property type="term" value="F:efflux transmembrane transporter activity"/>
    <property type="evidence" value="ECO:0007669"/>
    <property type="project" value="TreeGrafter"/>
</dbReference>
<dbReference type="PANTHER" id="PTHR30469:SF15">
    <property type="entry name" value="HLYD FAMILY OF SECRETION PROTEINS"/>
    <property type="match status" value="1"/>
</dbReference>
<gene>
    <name evidence="4" type="ORF">Thpro_021255</name>
</gene>
<dbReference type="Proteomes" id="UP000029273">
    <property type="component" value="Unassembled WGS sequence"/>
</dbReference>
<proteinExistence type="inferred from homology"/>
<dbReference type="SUPFAM" id="SSF111369">
    <property type="entry name" value="HlyD-like secretion proteins"/>
    <property type="match status" value="1"/>
</dbReference>
<dbReference type="Pfam" id="PF25989">
    <property type="entry name" value="YknX_C"/>
    <property type="match status" value="1"/>
</dbReference>
<sequence length="321" mass="34404">MLIQTGQVRREALGAMLTVYGQVVPDPEQVTGISAAHGGQVTRLWVGLGQQVTAGQPLLQLATDPTARLAFEQAKAQVAYARKKLAQVKGLFAEQLATRAELAKAEQQLVNARDALRAQRRLGADRATQTLRAPQDAIVTQLNVAPGDRIRAGVALLALGARHRLWVKLGIEPEDVDRLRPGMHVTLQPVFGSAPSFKARLSQVHAVINPATHLVDAIAPLSGQATRNLIPGMWMRGHIALARRTALTVPQTAVLHDARGAYLFVVEPDQHAHRIDVVTGLEARGRVAVSGHGVHAGQTVVTVGNYELRDGLSVRTATPPS</sequence>
<dbReference type="InterPro" id="IPR058637">
    <property type="entry name" value="YknX-like_C"/>
</dbReference>
<dbReference type="AlphaFoldDB" id="A0A1A6C6N3"/>
<dbReference type="Gene3D" id="2.40.420.20">
    <property type="match status" value="1"/>
</dbReference>